<dbReference type="InterPro" id="IPR006311">
    <property type="entry name" value="TAT_signal"/>
</dbReference>
<organism evidence="4 5">
    <name type="scientific">Streptomyces genisteinicus</name>
    <dbReference type="NCBI Taxonomy" id="2768068"/>
    <lineage>
        <taxon>Bacteria</taxon>
        <taxon>Bacillati</taxon>
        <taxon>Actinomycetota</taxon>
        <taxon>Actinomycetes</taxon>
        <taxon>Kitasatosporales</taxon>
        <taxon>Streptomycetaceae</taxon>
        <taxon>Streptomyces</taxon>
    </lineage>
</organism>
<evidence type="ECO:0000313" key="4">
    <source>
        <dbReference type="EMBL" id="QNP64959.1"/>
    </source>
</evidence>
<keyword evidence="5" id="KW-1185">Reference proteome</keyword>
<reference evidence="4 5" key="1">
    <citation type="submission" date="2020-08" db="EMBL/GenBank/DDBJ databases">
        <title>A novel species.</title>
        <authorList>
            <person name="Gao J."/>
        </authorList>
    </citation>
    <scope>NUCLEOTIDE SEQUENCE [LARGE SCALE GENOMIC DNA]</scope>
    <source>
        <strain evidence="4 5">CRPJ-33</strain>
    </source>
</reference>
<comment type="similarity">
    <text evidence="1">Belongs to the glycosyl hydrolase 25 family.</text>
</comment>
<evidence type="ECO:0000256" key="1">
    <source>
        <dbReference type="ARBA" id="ARBA00010646"/>
    </source>
</evidence>
<feature type="region of interest" description="Disordered" evidence="2">
    <location>
        <begin position="241"/>
        <end position="265"/>
    </location>
</feature>
<dbReference type="InterPro" id="IPR036365">
    <property type="entry name" value="PGBD-like_sf"/>
</dbReference>
<dbReference type="SUPFAM" id="SSF51445">
    <property type="entry name" value="(Trans)glycosidases"/>
    <property type="match status" value="1"/>
</dbReference>
<dbReference type="EMBL" id="CP060825">
    <property type="protein sequence ID" value="QNP64959.1"/>
    <property type="molecule type" value="Genomic_DNA"/>
</dbReference>
<keyword evidence="3" id="KW-0732">Signal</keyword>
<feature type="signal peptide" evidence="3">
    <location>
        <begin position="1"/>
        <end position="21"/>
    </location>
</feature>
<gene>
    <name evidence="4" type="ORF">IAG43_19950</name>
</gene>
<sequence length="357" mass="38017">MHRRNLIRGAVAAALAPAAVAASGAPAAAARRGAGELPGFDVSNYQRGIDHALAAAQGQRFAVAKAGGCQLAEGPYVTSSYAGHVDGARAAGLRVGHYWMSGDFLAPVAAADYFADHLHDYRPGDVLALDVEVLDDSTRLWDDGDVAAWTHRVRARVGPFVPWFYISTAALRAAAWDRTIASGAHLWAAAWGRNDGTWPGPPDLGGRYPDWAVHQYTSVGSAGGVAPVDLNLARPWAFDVTEPTEPPPATGLPKTSTEQDGVPGPVMWRRAQNWLRIESGYTGPIDGVPGPNTYAALQRNMRNWGYTGPVDGAPGPNTWAAVQRLAAAHGYTGPIDGAMGPHSWRGFARFLNQDRWD</sequence>
<dbReference type="InterPro" id="IPR017853">
    <property type="entry name" value="GH"/>
</dbReference>
<dbReference type="GO" id="GO:0009253">
    <property type="term" value="P:peptidoglycan catabolic process"/>
    <property type="evidence" value="ECO:0007669"/>
    <property type="project" value="InterPro"/>
</dbReference>
<dbReference type="KEGG" id="sgj:IAG43_19950"/>
<dbReference type="InterPro" id="IPR002053">
    <property type="entry name" value="Glyco_hydro_25"/>
</dbReference>
<evidence type="ECO:0000256" key="3">
    <source>
        <dbReference type="SAM" id="SignalP"/>
    </source>
</evidence>
<name>A0A7H0HWP3_9ACTN</name>
<protein>
    <submittedName>
        <fullName evidence="4">Muraminidase</fullName>
    </submittedName>
</protein>
<accession>A0A7H0HWP3</accession>
<dbReference type="PROSITE" id="PS51904">
    <property type="entry name" value="GLYCOSYL_HYDROL_F25_2"/>
    <property type="match status" value="1"/>
</dbReference>
<dbReference type="AlphaFoldDB" id="A0A7H0HWP3"/>
<dbReference type="GO" id="GO:0003796">
    <property type="term" value="F:lysozyme activity"/>
    <property type="evidence" value="ECO:0007669"/>
    <property type="project" value="InterPro"/>
</dbReference>
<dbReference type="RefSeq" id="WP_187742056.1">
    <property type="nucleotide sequence ID" value="NZ_CP060825.1"/>
</dbReference>
<dbReference type="SUPFAM" id="SSF47090">
    <property type="entry name" value="PGBD-like"/>
    <property type="match status" value="1"/>
</dbReference>
<dbReference type="Pfam" id="PF01183">
    <property type="entry name" value="Glyco_hydro_25"/>
    <property type="match status" value="1"/>
</dbReference>
<evidence type="ECO:0000313" key="5">
    <source>
        <dbReference type="Proteomes" id="UP000516230"/>
    </source>
</evidence>
<dbReference type="InterPro" id="IPR036366">
    <property type="entry name" value="PGBDSf"/>
</dbReference>
<dbReference type="Proteomes" id="UP000516230">
    <property type="component" value="Chromosome"/>
</dbReference>
<dbReference type="Gene3D" id="1.10.101.10">
    <property type="entry name" value="PGBD-like superfamily/PGBD"/>
    <property type="match status" value="1"/>
</dbReference>
<feature type="chain" id="PRO_5039407966" evidence="3">
    <location>
        <begin position="22"/>
        <end position="357"/>
    </location>
</feature>
<evidence type="ECO:0000256" key="2">
    <source>
        <dbReference type="SAM" id="MobiDB-lite"/>
    </source>
</evidence>
<dbReference type="Gene3D" id="3.20.20.80">
    <property type="entry name" value="Glycosidases"/>
    <property type="match status" value="1"/>
</dbReference>
<dbReference type="CDD" id="cd00599">
    <property type="entry name" value="GH25_muramidase"/>
    <property type="match status" value="1"/>
</dbReference>
<proteinExistence type="inferred from homology"/>
<dbReference type="GO" id="GO:0016998">
    <property type="term" value="P:cell wall macromolecule catabolic process"/>
    <property type="evidence" value="ECO:0007669"/>
    <property type="project" value="InterPro"/>
</dbReference>
<dbReference type="PROSITE" id="PS51318">
    <property type="entry name" value="TAT"/>
    <property type="match status" value="1"/>
</dbReference>